<evidence type="ECO:0000313" key="3">
    <source>
        <dbReference type="EMBL" id="PHT92590.1"/>
    </source>
</evidence>
<dbReference type="EMBL" id="AYRZ02000001">
    <property type="protein sequence ID" value="PHT92590.1"/>
    <property type="molecule type" value="Genomic_DNA"/>
</dbReference>
<dbReference type="SUPFAM" id="SSF81383">
    <property type="entry name" value="F-box domain"/>
    <property type="match status" value="1"/>
</dbReference>
<feature type="domain" description="KIB1-4 beta-propeller" evidence="2">
    <location>
        <begin position="67"/>
        <end position="123"/>
    </location>
</feature>
<gene>
    <name evidence="3" type="ORF">T459_00472</name>
</gene>
<dbReference type="InterPro" id="IPR005174">
    <property type="entry name" value="KIB1-4_b-propeller"/>
</dbReference>
<name>A0A2G3AEG1_CAPAN</name>
<dbReference type="OMA" id="PPTHEYN"/>
<dbReference type="InterPro" id="IPR036047">
    <property type="entry name" value="F-box-like_dom_sf"/>
</dbReference>
<sequence>MANWSQLPYELLVTIAKRVFVMEDFIVFGAVCKSWRSAATKENFDVSMPQVPLLMLTPDKDDDYREFYSLSRKKTSRVFLPEARGRVCFSSQGWLCTVKHKVTGEMSLLHPFSRAQIQLPHIPASIIGDPDMPVSSSST</sequence>
<dbReference type="Gramene" id="PHT92590">
    <property type="protein sequence ID" value="PHT92590"/>
    <property type="gene ID" value="T459_00472"/>
</dbReference>
<reference evidence="3 4" key="1">
    <citation type="journal article" date="2014" name="Nat. Genet.">
        <title>Genome sequence of the hot pepper provides insights into the evolution of pungency in Capsicum species.</title>
        <authorList>
            <person name="Kim S."/>
            <person name="Park M."/>
            <person name="Yeom S.I."/>
            <person name="Kim Y.M."/>
            <person name="Lee J.M."/>
            <person name="Lee H.A."/>
            <person name="Seo E."/>
            <person name="Choi J."/>
            <person name="Cheong K."/>
            <person name="Kim K.T."/>
            <person name="Jung K."/>
            <person name="Lee G.W."/>
            <person name="Oh S.K."/>
            <person name="Bae C."/>
            <person name="Kim S.B."/>
            <person name="Lee H.Y."/>
            <person name="Kim S.Y."/>
            <person name="Kim M.S."/>
            <person name="Kang B.C."/>
            <person name="Jo Y.D."/>
            <person name="Yang H.B."/>
            <person name="Jeong H.J."/>
            <person name="Kang W.H."/>
            <person name="Kwon J.K."/>
            <person name="Shin C."/>
            <person name="Lim J.Y."/>
            <person name="Park J.H."/>
            <person name="Huh J.H."/>
            <person name="Kim J.S."/>
            <person name="Kim B.D."/>
            <person name="Cohen O."/>
            <person name="Paran I."/>
            <person name="Suh M.C."/>
            <person name="Lee S.B."/>
            <person name="Kim Y.K."/>
            <person name="Shin Y."/>
            <person name="Noh S.J."/>
            <person name="Park J."/>
            <person name="Seo Y.S."/>
            <person name="Kwon S.Y."/>
            <person name="Kim H.A."/>
            <person name="Park J.M."/>
            <person name="Kim H.J."/>
            <person name="Choi S.B."/>
            <person name="Bosland P.W."/>
            <person name="Reeves G."/>
            <person name="Jo S.H."/>
            <person name="Lee B.W."/>
            <person name="Cho H.T."/>
            <person name="Choi H.S."/>
            <person name="Lee M.S."/>
            <person name="Yu Y."/>
            <person name="Do Choi Y."/>
            <person name="Park B.S."/>
            <person name="van Deynze A."/>
            <person name="Ashrafi H."/>
            <person name="Hill T."/>
            <person name="Kim W.T."/>
            <person name="Pai H.S."/>
            <person name="Ahn H.K."/>
            <person name="Yeam I."/>
            <person name="Giovannoni J.J."/>
            <person name="Rose J.K."/>
            <person name="Sorensen I."/>
            <person name="Lee S.J."/>
            <person name="Kim R.W."/>
            <person name="Choi I.Y."/>
            <person name="Choi B.S."/>
            <person name="Lim J.S."/>
            <person name="Lee Y.H."/>
            <person name="Choi D."/>
        </authorList>
    </citation>
    <scope>NUCLEOTIDE SEQUENCE [LARGE SCALE GENOMIC DNA]</scope>
    <source>
        <strain evidence="4">cv. CM334</strain>
    </source>
</reference>
<organism evidence="3 4">
    <name type="scientific">Capsicum annuum</name>
    <name type="common">Capsicum pepper</name>
    <dbReference type="NCBI Taxonomy" id="4072"/>
    <lineage>
        <taxon>Eukaryota</taxon>
        <taxon>Viridiplantae</taxon>
        <taxon>Streptophyta</taxon>
        <taxon>Embryophyta</taxon>
        <taxon>Tracheophyta</taxon>
        <taxon>Spermatophyta</taxon>
        <taxon>Magnoliopsida</taxon>
        <taxon>eudicotyledons</taxon>
        <taxon>Gunneridae</taxon>
        <taxon>Pentapetalae</taxon>
        <taxon>asterids</taxon>
        <taxon>lamiids</taxon>
        <taxon>Solanales</taxon>
        <taxon>Solanaceae</taxon>
        <taxon>Solanoideae</taxon>
        <taxon>Capsiceae</taxon>
        <taxon>Capsicum</taxon>
    </lineage>
</organism>
<comment type="caution">
    <text evidence="3">The sequence shown here is derived from an EMBL/GenBank/DDBJ whole genome shotgun (WGS) entry which is preliminary data.</text>
</comment>
<accession>A0A2G3AEG1</accession>
<dbReference type="PANTHER" id="PTHR44259:SF52">
    <property type="entry name" value="UBIQUITIN-PROTEIN LIGASE"/>
    <property type="match status" value="1"/>
</dbReference>
<proteinExistence type="predicted"/>
<protein>
    <submittedName>
        <fullName evidence="3">Uncharacterized protein</fullName>
    </submittedName>
</protein>
<feature type="domain" description="F-box" evidence="1">
    <location>
        <begin position="4"/>
        <end position="45"/>
    </location>
</feature>
<dbReference type="STRING" id="4072.A0A2G3AEG1"/>
<dbReference type="InterPro" id="IPR001810">
    <property type="entry name" value="F-box_dom"/>
</dbReference>
<keyword evidence="4" id="KW-1185">Reference proteome</keyword>
<dbReference type="Pfam" id="PF00646">
    <property type="entry name" value="F-box"/>
    <property type="match status" value="1"/>
</dbReference>
<dbReference type="PANTHER" id="PTHR44259">
    <property type="entry name" value="OS07G0183000 PROTEIN-RELATED"/>
    <property type="match status" value="1"/>
</dbReference>
<evidence type="ECO:0000259" key="1">
    <source>
        <dbReference type="Pfam" id="PF00646"/>
    </source>
</evidence>
<dbReference type="InterPro" id="IPR050942">
    <property type="entry name" value="F-box_BR-signaling"/>
</dbReference>
<evidence type="ECO:0000313" key="4">
    <source>
        <dbReference type="Proteomes" id="UP000222542"/>
    </source>
</evidence>
<reference evidence="3 4" key="2">
    <citation type="journal article" date="2017" name="Genome Biol.">
        <title>New reference genome sequences of hot pepper reveal the massive evolution of plant disease-resistance genes by retroduplication.</title>
        <authorList>
            <person name="Kim S."/>
            <person name="Park J."/>
            <person name="Yeom S.I."/>
            <person name="Kim Y.M."/>
            <person name="Seo E."/>
            <person name="Kim K.T."/>
            <person name="Kim M.S."/>
            <person name="Lee J.M."/>
            <person name="Cheong K."/>
            <person name="Shin H.S."/>
            <person name="Kim S.B."/>
            <person name="Han K."/>
            <person name="Lee J."/>
            <person name="Park M."/>
            <person name="Lee H.A."/>
            <person name="Lee H.Y."/>
            <person name="Lee Y."/>
            <person name="Oh S."/>
            <person name="Lee J.H."/>
            <person name="Choi E."/>
            <person name="Choi E."/>
            <person name="Lee S.E."/>
            <person name="Jeon J."/>
            <person name="Kim H."/>
            <person name="Choi G."/>
            <person name="Song H."/>
            <person name="Lee J."/>
            <person name="Lee S.C."/>
            <person name="Kwon J.K."/>
            <person name="Lee H.Y."/>
            <person name="Koo N."/>
            <person name="Hong Y."/>
            <person name="Kim R.W."/>
            <person name="Kang W.H."/>
            <person name="Huh J.H."/>
            <person name="Kang B.C."/>
            <person name="Yang T.J."/>
            <person name="Lee Y.H."/>
            <person name="Bennetzen J.L."/>
            <person name="Choi D."/>
        </authorList>
    </citation>
    <scope>NUCLEOTIDE SEQUENCE [LARGE SCALE GENOMIC DNA]</scope>
    <source>
        <strain evidence="4">cv. CM334</strain>
    </source>
</reference>
<dbReference type="Proteomes" id="UP000222542">
    <property type="component" value="Unassembled WGS sequence"/>
</dbReference>
<dbReference type="Gene3D" id="1.20.1280.50">
    <property type="match status" value="1"/>
</dbReference>
<dbReference type="Pfam" id="PF03478">
    <property type="entry name" value="Beta-prop_KIB1-4"/>
    <property type="match status" value="1"/>
</dbReference>
<evidence type="ECO:0000259" key="2">
    <source>
        <dbReference type="Pfam" id="PF03478"/>
    </source>
</evidence>
<dbReference type="AlphaFoldDB" id="A0A2G3AEG1"/>